<keyword evidence="2" id="KW-1185">Reference proteome</keyword>
<evidence type="ECO:0000313" key="1">
    <source>
        <dbReference type="EMBL" id="RZS80145.1"/>
    </source>
</evidence>
<dbReference type="OrthoDB" id="4548523at2"/>
<dbReference type="InterPro" id="IPR034660">
    <property type="entry name" value="DinB/YfiT-like"/>
</dbReference>
<protein>
    <submittedName>
        <fullName evidence="1">Uncharacterized protein DUF664</fullName>
    </submittedName>
</protein>
<dbReference type="EMBL" id="SGXD01000005">
    <property type="protein sequence ID" value="RZS80145.1"/>
    <property type="molecule type" value="Genomic_DNA"/>
</dbReference>
<dbReference type="Proteomes" id="UP000293638">
    <property type="component" value="Unassembled WGS sequence"/>
</dbReference>
<reference evidence="1 2" key="1">
    <citation type="submission" date="2019-02" db="EMBL/GenBank/DDBJ databases">
        <title>Genomic Encyclopedia of Type Strains, Phase IV (KMG-IV): sequencing the most valuable type-strain genomes for metagenomic binning, comparative biology and taxonomic classification.</title>
        <authorList>
            <person name="Goeker M."/>
        </authorList>
    </citation>
    <scope>NUCLEOTIDE SEQUENCE [LARGE SCALE GENOMIC DNA]</scope>
    <source>
        <strain evidence="1 2">DSM 45622</strain>
    </source>
</reference>
<sequence>MVDLADPAAVLIHYLARAHEGLLAKLDGLSERELRMPRTPTGTNLLGIVKHCTNTEWTYLGASVGRTFGGEHLLVPVESYDSDPQADWYATAGESAAATVALYRRVGVATEQTLRELPLDTVGRVAHWPAERAEATLHHLAVRVIDDTSRHAGHADILRELHDGATGLTPAAPNLPEGYDWAAYVARLTALAEGA</sequence>
<gene>
    <name evidence="1" type="ORF">EV189_3626</name>
</gene>
<organism evidence="1 2">
    <name type="scientific">Motilibacter rhizosphaerae</name>
    <dbReference type="NCBI Taxonomy" id="598652"/>
    <lineage>
        <taxon>Bacteria</taxon>
        <taxon>Bacillati</taxon>
        <taxon>Actinomycetota</taxon>
        <taxon>Actinomycetes</taxon>
        <taxon>Motilibacterales</taxon>
        <taxon>Motilibacteraceae</taxon>
        <taxon>Motilibacter</taxon>
    </lineage>
</organism>
<proteinExistence type="predicted"/>
<dbReference type="SUPFAM" id="SSF109854">
    <property type="entry name" value="DinB/YfiT-like putative metalloenzymes"/>
    <property type="match status" value="1"/>
</dbReference>
<dbReference type="RefSeq" id="WP_130494347.1">
    <property type="nucleotide sequence ID" value="NZ_SGXD01000005.1"/>
</dbReference>
<dbReference type="Gene3D" id="1.20.120.450">
    <property type="entry name" value="dinb family like domain"/>
    <property type="match status" value="1"/>
</dbReference>
<comment type="caution">
    <text evidence="1">The sequence shown here is derived from an EMBL/GenBank/DDBJ whole genome shotgun (WGS) entry which is preliminary data.</text>
</comment>
<dbReference type="AlphaFoldDB" id="A0A4Q7NB78"/>
<evidence type="ECO:0000313" key="2">
    <source>
        <dbReference type="Proteomes" id="UP000293638"/>
    </source>
</evidence>
<dbReference type="InterPro" id="IPR007061">
    <property type="entry name" value="MST-like"/>
</dbReference>
<name>A0A4Q7NB78_9ACTN</name>
<dbReference type="Pfam" id="PF04978">
    <property type="entry name" value="MST"/>
    <property type="match status" value="1"/>
</dbReference>
<accession>A0A4Q7NB78</accession>